<gene>
    <name evidence="1" type="ORF">CSB45_08725</name>
</gene>
<reference evidence="1 2" key="1">
    <citation type="submission" date="2017-10" db="EMBL/GenBank/DDBJ databases">
        <title>Novel microbial diversity and functional potential in the marine mammal oral microbiome.</title>
        <authorList>
            <person name="Dudek N.K."/>
            <person name="Sun C.L."/>
            <person name="Burstein D."/>
            <person name="Kantor R.S."/>
            <person name="Aliaga Goltsman D.S."/>
            <person name="Bik E.M."/>
            <person name="Thomas B.C."/>
            <person name="Banfield J.F."/>
            <person name="Relman D.A."/>
        </authorList>
    </citation>
    <scope>NUCLEOTIDE SEQUENCE [LARGE SCALE GENOMIC DNA]</scope>
    <source>
        <strain evidence="1">DOLZORAL124_49_17</strain>
    </source>
</reference>
<comment type="caution">
    <text evidence="1">The sequence shown here is derived from an EMBL/GenBank/DDBJ whole genome shotgun (WGS) entry which is preliminary data.</text>
</comment>
<dbReference type="AlphaFoldDB" id="A0A2G6E5D6"/>
<dbReference type="Gene3D" id="3.30.70.2970">
    <property type="entry name" value="Protein of unknown function (DUF541), domain 2"/>
    <property type="match status" value="1"/>
</dbReference>
<dbReference type="Pfam" id="PF04402">
    <property type="entry name" value="SIMPL"/>
    <property type="match status" value="1"/>
</dbReference>
<name>A0A2G6E5D6_9BACT</name>
<dbReference type="Gene3D" id="3.30.110.170">
    <property type="entry name" value="Protein of unknown function (DUF541), domain 1"/>
    <property type="match status" value="1"/>
</dbReference>
<proteinExistence type="predicted"/>
<dbReference type="PANTHER" id="PTHR34387:SF1">
    <property type="entry name" value="PERIPLASMIC IMMUNOGENIC PROTEIN"/>
    <property type="match status" value="1"/>
</dbReference>
<dbReference type="InterPro" id="IPR007497">
    <property type="entry name" value="SIMPL/DUF541"/>
</dbReference>
<protein>
    <recommendedName>
        <fullName evidence="3">SIMPL domain-containing protein</fullName>
    </recommendedName>
</protein>
<evidence type="ECO:0000313" key="2">
    <source>
        <dbReference type="Proteomes" id="UP000229740"/>
    </source>
</evidence>
<accession>A0A2G6E5D6</accession>
<dbReference type="Proteomes" id="UP000229740">
    <property type="component" value="Unassembled WGS sequence"/>
</dbReference>
<evidence type="ECO:0008006" key="3">
    <source>
        <dbReference type="Google" id="ProtNLM"/>
    </source>
</evidence>
<dbReference type="InterPro" id="IPR052022">
    <property type="entry name" value="26kDa_periplasmic_antigen"/>
</dbReference>
<dbReference type="GO" id="GO:0006974">
    <property type="term" value="P:DNA damage response"/>
    <property type="evidence" value="ECO:0007669"/>
    <property type="project" value="TreeGrafter"/>
</dbReference>
<evidence type="ECO:0000313" key="1">
    <source>
        <dbReference type="EMBL" id="PID56998.1"/>
    </source>
</evidence>
<dbReference type="EMBL" id="PDPS01000029">
    <property type="protein sequence ID" value="PID56998.1"/>
    <property type="molecule type" value="Genomic_DNA"/>
</dbReference>
<dbReference type="PANTHER" id="PTHR34387">
    <property type="entry name" value="SLR1258 PROTEIN"/>
    <property type="match status" value="1"/>
</dbReference>
<sequence>MKEIRKIISFVLIIFFSPYLVLAEEQRTPRLITVTGEADVRVVPNEVILLLGIETWDIQLKAAKSENDQRIQKIFDLAKKYKIEEKYIQTDYITLEPRYEDQYEHRKFIGFFVKQSIAITIKDLSKFEHLLSDSLEAGVNYVHGVHFQTTELRKFRDQARSLAIKAAQEKAQHLAKGLGQKIGKPYNIQESTSDWWSLYSSHWAGSNFTAQNVIQNMSGTTASSENIALGQIKVNAKVLVSFELEQ</sequence>
<organism evidence="1 2">
    <name type="scientific">candidate division KSB3 bacterium</name>
    <dbReference type="NCBI Taxonomy" id="2044937"/>
    <lineage>
        <taxon>Bacteria</taxon>
        <taxon>candidate division KSB3</taxon>
    </lineage>
</organism>